<comment type="caution">
    <text evidence="6">The sequence shown here is derived from an EMBL/GenBank/DDBJ whole genome shotgun (WGS) entry which is preliminary data.</text>
</comment>
<dbReference type="GO" id="GO:0016787">
    <property type="term" value="F:hydrolase activity"/>
    <property type="evidence" value="ECO:0007669"/>
    <property type="project" value="UniProtKB-KW"/>
</dbReference>
<dbReference type="GO" id="GO:0046872">
    <property type="term" value="F:metal ion binding"/>
    <property type="evidence" value="ECO:0007669"/>
    <property type="project" value="UniProtKB-KW"/>
</dbReference>
<evidence type="ECO:0000256" key="3">
    <source>
        <dbReference type="ARBA" id="ARBA00022801"/>
    </source>
</evidence>
<dbReference type="Gene3D" id="3.60.15.10">
    <property type="entry name" value="Ribonuclease Z/Hydroxyacylglutathione hydrolase-like"/>
    <property type="match status" value="1"/>
</dbReference>
<evidence type="ECO:0000256" key="1">
    <source>
        <dbReference type="ARBA" id="ARBA00001947"/>
    </source>
</evidence>
<dbReference type="InterPro" id="IPR036866">
    <property type="entry name" value="RibonucZ/Hydroxyglut_hydro"/>
</dbReference>
<dbReference type="AlphaFoldDB" id="A0A832ZYW9"/>
<dbReference type="Pfam" id="PF00753">
    <property type="entry name" value="Lactamase_B"/>
    <property type="match status" value="1"/>
</dbReference>
<dbReference type="SMART" id="SM00849">
    <property type="entry name" value="Lactamase_B"/>
    <property type="match status" value="1"/>
</dbReference>
<dbReference type="CDD" id="cd06262">
    <property type="entry name" value="metallo-hydrolase-like_MBL-fold"/>
    <property type="match status" value="1"/>
</dbReference>
<protein>
    <submittedName>
        <fullName evidence="6">MBL fold metallo-hydrolase</fullName>
    </submittedName>
</protein>
<dbReference type="EMBL" id="DQVW01000079">
    <property type="protein sequence ID" value="HIQ32668.1"/>
    <property type="molecule type" value="Genomic_DNA"/>
</dbReference>
<sequence length="208" mass="23189">MRIYKIEGRGYECNKYLILGRKNILVDPGMPEGFLPTLERIEGIVKDLDLIINTHCHYDHTGGDYLFQEHFNAPVVIHDLEVEALRRGSDVTLASLFHSKMVPPGEVVPLGEVVEELRRCGIEVVETPGHTRGSISLICGDYLITGDTLFAHGVGRWDFPTGDLETLKSSLLKLQRVIQERGISEILPGHGENAPTHTLDIESLLLEL</sequence>
<evidence type="ECO:0000313" key="7">
    <source>
        <dbReference type="Proteomes" id="UP000623215"/>
    </source>
</evidence>
<dbReference type="SUPFAM" id="SSF56281">
    <property type="entry name" value="Metallo-hydrolase/oxidoreductase"/>
    <property type="match status" value="1"/>
</dbReference>
<comment type="cofactor">
    <cofactor evidence="1">
        <name>Zn(2+)</name>
        <dbReference type="ChEBI" id="CHEBI:29105"/>
    </cofactor>
</comment>
<keyword evidence="2" id="KW-0479">Metal-binding</keyword>
<dbReference type="PANTHER" id="PTHR46233">
    <property type="entry name" value="HYDROXYACYLGLUTATHIONE HYDROLASE GLOC"/>
    <property type="match status" value="1"/>
</dbReference>
<dbReference type="Proteomes" id="UP000623215">
    <property type="component" value="Unassembled WGS sequence"/>
</dbReference>
<gene>
    <name evidence="6" type="ORF">EYH55_04230</name>
</gene>
<name>A0A832ZYW9_9EURY</name>
<organism evidence="6 7">
    <name type="scientific">Methanothermococcus okinawensis</name>
    <dbReference type="NCBI Taxonomy" id="155863"/>
    <lineage>
        <taxon>Archaea</taxon>
        <taxon>Methanobacteriati</taxon>
        <taxon>Methanobacteriota</taxon>
        <taxon>Methanomada group</taxon>
        <taxon>Methanococci</taxon>
        <taxon>Methanococcales</taxon>
        <taxon>Methanococcaceae</taxon>
        <taxon>Methanothermococcus</taxon>
    </lineage>
</organism>
<evidence type="ECO:0000256" key="4">
    <source>
        <dbReference type="ARBA" id="ARBA00022833"/>
    </source>
</evidence>
<keyword evidence="4" id="KW-0862">Zinc</keyword>
<feature type="domain" description="Metallo-beta-lactamase" evidence="5">
    <location>
        <begin position="12"/>
        <end position="190"/>
    </location>
</feature>
<keyword evidence="3 6" id="KW-0378">Hydrolase</keyword>
<evidence type="ECO:0000259" key="5">
    <source>
        <dbReference type="SMART" id="SM00849"/>
    </source>
</evidence>
<accession>A0A832ZYW9</accession>
<reference evidence="6" key="1">
    <citation type="journal article" date="2020" name="ISME J.">
        <title>Gammaproteobacteria mediating utilization of methyl-, sulfur- and petroleum organic compounds in deep ocean hydrothermal plumes.</title>
        <authorList>
            <person name="Zhou Z."/>
            <person name="Liu Y."/>
            <person name="Pan J."/>
            <person name="Cron B.R."/>
            <person name="Toner B.M."/>
            <person name="Anantharaman K."/>
            <person name="Breier J.A."/>
            <person name="Dick G.J."/>
            <person name="Li M."/>
        </authorList>
    </citation>
    <scope>NUCLEOTIDE SEQUENCE</scope>
    <source>
        <strain evidence="6">SZUA-1534</strain>
    </source>
</reference>
<dbReference type="PANTHER" id="PTHR46233:SF3">
    <property type="entry name" value="HYDROXYACYLGLUTATHIONE HYDROLASE GLOC"/>
    <property type="match status" value="1"/>
</dbReference>
<dbReference type="InterPro" id="IPR051453">
    <property type="entry name" value="MBL_Glyoxalase_II"/>
</dbReference>
<evidence type="ECO:0000313" key="6">
    <source>
        <dbReference type="EMBL" id="HIQ32668.1"/>
    </source>
</evidence>
<proteinExistence type="predicted"/>
<dbReference type="InterPro" id="IPR001279">
    <property type="entry name" value="Metallo-B-lactamas"/>
</dbReference>
<evidence type="ECO:0000256" key="2">
    <source>
        <dbReference type="ARBA" id="ARBA00022723"/>
    </source>
</evidence>